<reference evidence="2 3" key="1">
    <citation type="journal article" date="2018" name="Mycol. Prog.">
        <title>Coniella lustricola, a new species from submerged detritus.</title>
        <authorList>
            <person name="Raudabaugh D.B."/>
            <person name="Iturriaga T."/>
            <person name="Carver A."/>
            <person name="Mondo S."/>
            <person name="Pangilinan J."/>
            <person name="Lipzen A."/>
            <person name="He G."/>
            <person name="Amirebrahimi M."/>
            <person name="Grigoriev I.V."/>
            <person name="Miller A.N."/>
        </authorList>
    </citation>
    <scope>NUCLEOTIDE SEQUENCE [LARGE SCALE GENOMIC DNA]</scope>
    <source>
        <strain evidence="2 3">B22-T-1</strain>
    </source>
</reference>
<feature type="region of interest" description="Disordered" evidence="1">
    <location>
        <begin position="20"/>
        <end position="53"/>
    </location>
</feature>
<dbReference type="EMBL" id="KZ678386">
    <property type="protein sequence ID" value="PSR99137.1"/>
    <property type="molecule type" value="Genomic_DNA"/>
</dbReference>
<feature type="compositionally biased region" description="Acidic residues" evidence="1">
    <location>
        <begin position="403"/>
        <end position="422"/>
    </location>
</feature>
<protein>
    <recommendedName>
        <fullName evidence="4">CHY-type domain-containing protein</fullName>
    </recommendedName>
</protein>
<evidence type="ECO:0000313" key="3">
    <source>
        <dbReference type="Proteomes" id="UP000241462"/>
    </source>
</evidence>
<evidence type="ECO:0000313" key="2">
    <source>
        <dbReference type="EMBL" id="PSR99137.1"/>
    </source>
</evidence>
<evidence type="ECO:0008006" key="4">
    <source>
        <dbReference type="Google" id="ProtNLM"/>
    </source>
</evidence>
<dbReference type="OrthoDB" id="10253329at2759"/>
<feature type="compositionally biased region" description="Low complexity" evidence="1">
    <location>
        <begin position="423"/>
        <end position="436"/>
    </location>
</feature>
<organism evidence="2 3">
    <name type="scientific">Coniella lustricola</name>
    <dbReference type="NCBI Taxonomy" id="2025994"/>
    <lineage>
        <taxon>Eukaryota</taxon>
        <taxon>Fungi</taxon>
        <taxon>Dikarya</taxon>
        <taxon>Ascomycota</taxon>
        <taxon>Pezizomycotina</taxon>
        <taxon>Sordariomycetes</taxon>
        <taxon>Sordariomycetidae</taxon>
        <taxon>Diaporthales</taxon>
        <taxon>Schizoparmaceae</taxon>
        <taxon>Coniella</taxon>
    </lineage>
</organism>
<feature type="compositionally biased region" description="Low complexity" evidence="1">
    <location>
        <begin position="187"/>
        <end position="205"/>
    </location>
</feature>
<dbReference type="AlphaFoldDB" id="A0A2T3AIE4"/>
<sequence>MILATTSSCTFSHQSTMISITGNRDGESRPAQAVAVPPSSRVMAKPVPKAQHDDPRTYQINQLRKRYSPKEASVDNGAATSLVFSLTPSDPDFPFELDQLECDLRVPKGYPKEGNPPRLTVLNKDIPRGFAINVEKGWGHLVEERKGSTLLALMNALDKHLEEFLSAQKAETVKVTIYKDTRHINPSAAAAAASSNTPSQTQPQQSAPPQPIKPSRPYIPEEVFTKEQTAQAKAKRAQETRQIETRMGRLPHYHKSSDGIVYSLPLEPKRRSELPVGLRGINSVQLIVPVLYPLQPLRILLNDVESEDAEPVEELFAERAKEKKELTLMSHVNLLTQNIHVLAKQVQARRKSIQPVARDAEQATATVSTEEDAANVSRTIETKGNVQVIPRPPEWYTDAEGHSDDEDSYESTESEDDDEDDGGAAISSGGLSSASGVLAQTPERGTAMSFPSIELHGIELFQVAFLSVAVKCDRCRTINEIGSLKPNTAKTTESCRKCATPFAVTFRPELVHVNSTRAGFIDATGCTVSDMLPSTFIPTCGKCSTPTAQGLVAVRGDTTTNVCRECHARFTFKIPEVKFLAYSPGSGVLPPTSGPRRRQEKLVQAGWGC</sequence>
<feature type="region of interest" description="Disordered" evidence="1">
    <location>
        <begin position="187"/>
        <end position="217"/>
    </location>
</feature>
<feature type="compositionally biased region" description="Polar residues" evidence="1">
    <location>
        <begin position="376"/>
        <end position="385"/>
    </location>
</feature>
<accession>A0A2T3AIE4</accession>
<gene>
    <name evidence="2" type="ORF">BD289DRAFT_57446</name>
</gene>
<keyword evidence="3" id="KW-1185">Reference proteome</keyword>
<name>A0A2T3AIE4_9PEZI</name>
<dbReference type="STRING" id="2025994.A0A2T3AIE4"/>
<dbReference type="InParanoid" id="A0A2T3AIE4"/>
<feature type="region of interest" description="Disordered" evidence="1">
    <location>
        <begin position="352"/>
        <end position="436"/>
    </location>
</feature>
<dbReference type="Proteomes" id="UP000241462">
    <property type="component" value="Unassembled WGS sequence"/>
</dbReference>
<proteinExistence type="predicted"/>
<evidence type="ECO:0000256" key="1">
    <source>
        <dbReference type="SAM" id="MobiDB-lite"/>
    </source>
</evidence>